<protein>
    <recommendedName>
        <fullName evidence="3">Phosphoglycerate mutase</fullName>
    </recommendedName>
</protein>
<dbReference type="OrthoDB" id="5295974at2"/>
<organism evidence="1 2">
    <name type="scientific">Lampropedia hyalina DSM 16112</name>
    <dbReference type="NCBI Taxonomy" id="1122156"/>
    <lineage>
        <taxon>Bacteria</taxon>
        <taxon>Pseudomonadati</taxon>
        <taxon>Pseudomonadota</taxon>
        <taxon>Betaproteobacteria</taxon>
        <taxon>Burkholderiales</taxon>
        <taxon>Comamonadaceae</taxon>
        <taxon>Lampropedia</taxon>
    </lineage>
</organism>
<dbReference type="RefSeq" id="WP_073356277.1">
    <property type="nucleotide sequence ID" value="NZ_FQUZ01000018.1"/>
</dbReference>
<name>A0A1M5AMM3_9BURK</name>
<evidence type="ECO:0008006" key="3">
    <source>
        <dbReference type="Google" id="ProtNLM"/>
    </source>
</evidence>
<gene>
    <name evidence="1" type="ORF">SAMN02745117_01707</name>
</gene>
<evidence type="ECO:0000313" key="2">
    <source>
        <dbReference type="Proteomes" id="UP000184327"/>
    </source>
</evidence>
<reference evidence="1 2" key="1">
    <citation type="submission" date="2016-11" db="EMBL/GenBank/DDBJ databases">
        <authorList>
            <person name="Jaros S."/>
            <person name="Januszkiewicz K."/>
            <person name="Wedrychowicz H."/>
        </authorList>
    </citation>
    <scope>NUCLEOTIDE SEQUENCE [LARGE SCALE GENOMIC DNA]</scope>
    <source>
        <strain evidence="1 2">DSM 16112</strain>
    </source>
</reference>
<proteinExistence type="predicted"/>
<dbReference type="Proteomes" id="UP000184327">
    <property type="component" value="Unassembled WGS sequence"/>
</dbReference>
<sequence>MTPADTSPARVLIPFAFTSDFDEVLRRDGLSLPHLNALLPHLAQRHWLEGDELTPSLPHERLWLHDLYNPSSPLPASMPLAALHASQQGLDAAASGWAFIHLCHWQVTPDRIVMGDPAHLQLDEASARAMFRVLQPWFAQDGIALHWDTPTRWLACSPLLADLATASLERVIQRDVRPWLPAVQAAPILQRLQTECQMLLYNLPENDARTAHGLPPVNAFWVSGSGALPADWNAAPAPRLPRWKNLDDLRHTALHGDWYGWKTAWEHLDATVLADLRQRHESGEPITLGLAGERHAVLLETAPAAADGLWSRWQGHWQTLRQRLSGARTRNNAHDTPATRLLLRL</sequence>
<dbReference type="STRING" id="1122156.SAMN02745117_01707"/>
<dbReference type="EMBL" id="FQUZ01000018">
    <property type="protein sequence ID" value="SHF31357.1"/>
    <property type="molecule type" value="Genomic_DNA"/>
</dbReference>
<accession>A0A1M5AMM3</accession>
<dbReference type="AlphaFoldDB" id="A0A1M5AMM3"/>
<evidence type="ECO:0000313" key="1">
    <source>
        <dbReference type="EMBL" id="SHF31357.1"/>
    </source>
</evidence>
<keyword evidence="2" id="KW-1185">Reference proteome</keyword>